<evidence type="ECO:0000313" key="2">
    <source>
        <dbReference type="Proteomes" id="UP001079430"/>
    </source>
</evidence>
<proteinExistence type="predicted"/>
<reference evidence="1" key="1">
    <citation type="submission" date="2022-10" db="EMBL/GenBank/DDBJ databases">
        <title>Whole genome sequencing of three plant growth promoting bacteria isolated from Vachellia tortilis subsp. raddiana in Morocco.</title>
        <authorList>
            <person name="Hnini M."/>
            <person name="Zouagui R."/>
            <person name="Zouagui H."/>
            <person name="Chemao Elfihri M.-W."/>
            <person name="Ibrahimi A."/>
            <person name="Sbabou L."/>
            <person name="Aurag J."/>
        </authorList>
    </citation>
    <scope>NUCLEOTIDE SEQUENCE</scope>
    <source>
        <strain evidence="1">LMR678</strain>
    </source>
</reference>
<comment type="caution">
    <text evidence="1">The sequence shown here is derived from an EMBL/GenBank/DDBJ whole genome shotgun (WGS) entry which is preliminary data.</text>
</comment>
<name>A0ABT4K9T5_9HYPH</name>
<organism evidence="1 2">
    <name type="scientific">Sinorhizobium psoraleae</name>
    <dbReference type="NCBI Taxonomy" id="520838"/>
    <lineage>
        <taxon>Bacteria</taxon>
        <taxon>Pseudomonadati</taxon>
        <taxon>Pseudomonadota</taxon>
        <taxon>Alphaproteobacteria</taxon>
        <taxon>Hyphomicrobiales</taxon>
        <taxon>Rhizobiaceae</taxon>
        <taxon>Sinorhizobium/Ensifer group</taxon>
        <taxon>Sinorhizobium</taxon>
    </lineage>
</organism>
<protein>
    <submittedName>
        <fullName evidence="1">Uncharacterized protein</fullName>
    </submittedName>
</protein>
<keyword evidence="2" id="KW-1185">Reference proteome</keyword>
<accession>A0ABT4K9T5</accession>
<dbReference type="EMBL" id="JAPVOI010000002">
    <property type="protein sequence ID" value="MCZ4088667.1"/>
    <property type="molecule type" value="Genomic_DNA"/>
</dbReference>
<gene>
    <name evidence="1" type="ORF">O3W52_00640</name>
</gene>
<dbReference type="Proteomes" id="UP001079430">
    <property type="component" value="Unassembled WGS sequence"/>
</dbReference>
<sequence length="67" mass="7411">MTQQFDLFFVNEAAPAKLTGASVVTHHSPTALSEEDIVRQLQATGRYRILKSLTPVLSRRPCGPDFP</sequence>
<evidence type="ECO:0000313" key="1">
    <source>
        <dbReference type="EMBL" id="MCZ4088667.1"/>
    </source>
</evidence>